<dbReference type="CDD" id="cd00177">
    <property type="entry name" value="START"/>
    <property type="match status" value="1"/>
</dbReference>
<dbReference type="InterPro" id="IPR002913">
    <property type="entry name" value="START_lipid-bd_dom"/>
</dbReference>
<feature type="region of interest" description="Disordered" evidence="1">
    <location>
        <begin position="1529"/>
        <end position="1565"/>
    </location>
</feature>
<gene>
    <name evidence="4" type="ORF">FISHEDRAFT_55052</name>
</gene>
<feature type="compositionally biased region" description="Polar residues" evidence="1">
    <location>
        <begin position="1535"/>
        <end position="1548"/>
    </location>
</feature>
<protein>
    <recommendedName>
        <fullName evidence="3">START domain-containing protein</fullName>
    </recommendedName>
</protein>
<name>A0A0D7AS24_9AGAR</name>
<dbReference type="PROSITE" id="PS50848">
    <property type="entry name" value="START"/>
    <property type="match status" value="2"/>
</dbReference>
<feature type="region of interest" description="Disordered" evidence="1">
    <location>
        <begin position="835"/>
        <end position="856"/>
    </location>
</feature>
<dbReference type="Pfam" id="PF01852">
    <property type="entry name" value="START"/>
    <property type="match status" value="2"/>
</dbReference>
<dbReference type="GO" id="GO:0005737">
    <property type="term" value="C:cytoplasm"/>
    <property type="evidence" value="ECO:0007669"/>
    <property type="project" value="UniProtKB-ARBA"/>
</dbReference>
<sequence>MFVSSPDTRLKQTWLDALDESESFLRLLLSSPSSEWRRLSLSNDKSSLKKGKARATSVPELDDVVVHRKTSKHGGGGDIYRLILDVPISDESSSLDAWQNVLATPELRQEWDPAVEDACVVETLDQNTRVVKTNFTLGWPANPRDAVTISRTIRDASTVIEISTSPPHSPNEPIYLRPSPPYVRSHVDLFVWCIQKDASRIRMTCYWQHQLHSVWILSTTTAIAQQLATMTLGLLRTVIKRRMRIPRLCGVGMGIALERVRFQVDREMLTVDYAVVPDEPDSTDIDTLREQRRLMRTSEWTLPSTEGWDVQLSVRASSEEVESLPWSARASRAAESQQLTLRVKHTALTDSHSVLKVRVVIERSGPTSGWRLNGVPQPINQLEERNPSGFCEDHGHELLHDVASAADVSLYSPSSMSNTNHSSPSTTISVAAGSPLPRSEAARRAIIARVKRKYIYFSSLLQEPEAKWKQTTETRGVSVTQLDSIDPTLVVYRAEATFVGIGMWDLFSVLTTPGTREQAEEAVLLEDINELTQLWHYKFRTAWPANARDCAVLKTVYKSPTAIHVFAFSAEDAHLFPNIPPPDPNIIRMQIDLQGFAIEALSPNTTQITLLEQSDPKGWTNKASTPTQMIAMIADIGDFVIKNGSPPVLTRLAGAKATEMRYDHDKSTFRVQYEMSGHTKSASSSGDNEEDSGKPSPAYSSAIECELRCDVDTWAGSLDIVVDPPPQSISCLRRHRFSSSGGGLWLTLSHDSGFLNEEPLLTMIRKGPGREKGLVSVNGARIHVDTEDLSEHEIRSLAKRPRVKPPRIPLDQPPVMSAIQKKRAEWNLTSAVQTPVGTPTAEAPSTPAPVAPDAPPSATSPFARFFATTMDQASIATLQTFSAFLPSAAGAEGELSSSLSPMEHALKALAWAQESHSRFTSDGWAAVNDKGLKMQRKLSSDISTVVPVYKGEKVIEGFAADELATVISDYDSRPVWDSQFSSALEFESFGFGCRTSFIVAPCGFPFRDRGFYIASVTGRAQLPSAGVPLEDVAERSSDLQRNAIFLVSASFHPQSVESFSATKYNPRTLPIGRVFIDAWILETLDPYTKESYMIPSTRCVRLVAVDYAGSIPSAMNSTMNTALLRTILSLEIYMKEYSPPPVIRLPTSSLVLIDKKTDDIHGSATWRLRRRDEVRTLISSRFSGATKEYTCVFLLVLPAMKPQNRRNNSFHTSPKVSRTARSQSPSRSQESQTTERPGSANSSSATLSVGEPETKPSTRSSTSSPVILPSSISFDPVSSGASVDAPISHGRSASSAFTPKGEYRPTQDLLVAELVIDTKCYDAGYIVEVRSESRASCAFGRDGQCVPLVMEETENVQSLLPFNSTMHAMPSSPMHSSGLNSQNSTRQLLRLTLPTAQYQISTVKDPLTGEVHSAPPAPQWLLDLENGGAVVSVSVKPVLLENGQRSNDDDLSSIRIGDRNVKVVDERESLTSLGRTELLEDRVAKMSVLIRGSNPIDAFPIDLRHPVAVASDLVDPLITVPETPEVLPVEAGDDNVQSSDNETYTSGKTMIAKTEDSSSLMPNSSRRGLFSFLPTPILEWTTNGSSPSPSPGPPSRRVPGAFHHSSPPTPSSGVATPDDQHPASTTVLQRPRTYTMSSLILVALMAFLMGSLLRSLLSPADYIYIAADVERAAADLGQEGGGQSLDFTGWREIKRLIELKYIFGGYDLQVALI</sequence>
<feature type="region of interest" description="Disordered" evidence="1">
    <location>
        <begin position="1279"/>
        <end position="1301"/>
    </location>
</feature>
<evidence type="ECO:0000256" key="1">
    <source>
        <dbReference type="SAM" id="MobiDB-lite"/>
    </source>
</evidence>
<accession>A0A0D7AS24</accession>
<feature type="region of interest" description="Disordered" evidence="1">
    <location>
        <begin position="1581"/>
        <end position="1626"/>
    </location>
</feature>
<feature type="region of interest" description="Disordered" evidence="1">
    <location>
        <begin position="1204"/>
        <end position="1267"/>
    </location>
</feature>
<dbReference type="Proteomes" id="UP000054144">
    <property type="component" value="Unassembled WGS sequence"/>
</dbReference>
<dbReference type="PANTHER" id="PTHR19308:SF54">
    <property type="entry name" value="START DOMAIN-CONTAINING PROTEIN"/>
    <property type="match status" value="1"/>
</dbReference>
<dbReference type="PANTHER" id="PTHR19308">
    <property type="entry name" value="PHOSPHATIDYLCHOLINE TRANSFER PROTEIN"/>
    <property type="match status" value="1"/>
</dbReference>
<dbReference type="GO" id="GO:0008289">
    <property type="term" value="F:lipid binding"/>
    <property type="evidence" value="ECO:0007669"/>
    <property type="project" value="InterPro"/>
</dbReference>
<dbReference type="OrthoDB" id="196858at2759"/>
<feature type="compositionally biased region" description="Polar residues" evidence="1">
    <location>
        <begin position="1205"/>
        <end position="1220"/>
    </location>
</feature>
<feature type="transmembrane region" description="Helical" evidence="2">
    <location>
        <begin position="1634"/>
        <end position="1653"/>
    </location>
</feature>
<evidence type="ECO:0000313" key="4">
    <source>
        <dbReference type="EMBL" id="KIY53618.1"/>
    </source>
</evidence>
<feature type="region of interest" description="Disordered" evidence="1">
    <location>
        <begin position="675"/>
        <end position="699"/>
    </location>
</feature>
<organism evidence="4 5">
    <name type="scientific">Fistulina hepatica ATCC 64428</name>
    <dbReference type="NCBI Taxonomy" id="1128425"/>
    <lineage>
        <taxon>Eukaryota</taxon>
        <taxon>Fungi</taxon>
        <taxon>Dikarya</taxon>
        <taxon>Basidiomycota</taxon>
        <taxon>Agaricomycotina</taxon>
        <taxon>Agaricomycetes</taxon>
        <taxon>Agaricomycetidae</taxon>
        <taxon>Agaricales</taxon>
        <taxon>Fistulinaceae</taxon>
        <taxon>Fistulina</taxon>
    </lineage>
</organism>
<dbReference type="EMBL" id="KN881603">
    <property type="protein sequence ID" value="KIY53618.1"/>
    <property type="molecule type" value="Genomic_DNA"/>
</dbReference>
<feature type="domain" description="START" evidence="3">
    <location>
        <begin position="25"/>
        <end position="184"/>
    </location>
</feature>
<keyword evidence="2" id="KW-1133">Transmembrane helix</keyword>
<keyword evidence="2" id="KW-0472">Membrane</keyword>
<proteinExistence type="predicted"/>
<dbReference type="Gene3D" id="3.30.530.20">
    <property type="match status" value="3"/>
</dbReference>
<dbReference type="SUPFAM" id="SSF55961">
    <property type="entry name" value="Bet v1-like"/>
    <property type="match status" value="3"/>
</dbReference>
<dbReference type="InterPro" id="IPR023393">
    <property type="entry name" value="START-like_dom_sf"/>
</dbReference>
<evidence type="ECO:0000256" key="2">
    <source>
        <dbReference type="SAM" id="Phobius"/>
    </source>
</evidence>
<evidence type="ECO:0000259" key="3">
    <source>
        <dbReference type="PROSITE" id="PS50848"/>
    </source>
</evidence>
<keyword evidence="5" id="KW-1185">Reference proteome</keyword>
<feature type="compositionally biased region" description="Low complexity" evidence="1">
    <location>
        <begin position="1221"/>
        <end position="1235"/>
    </location>
</feature>
<feature type="compositionally biased region" description="Low complexity" evidence="1">
    <location>
        <begin position="413"/>
        <end position="429"/>
    </location>
</feature>
<evidence type="ECO:0000313" key="5">
    <source>
        <dbReference type="Proteomes" id="UP000054144"/>
    </source>
</evidence>
<feature type="region of interest" description="Disordered" evidence="1">
    <location>
        <begin position="413"/>
        <end position="432"/>
    </location>
</feature>
<keyword evidence="2" id="KW-0812">Transmembrane</keyword>
<feature type="compositionally biased region" description="Pro residues" evidence="1">
    <location>
        <begin position="846"/>
        <end position="855"/>
    </location>
</feature>
<reference evidence="4 5" key="1">
    <citation type="journal article" date="2015" name="Fungal Genet. Biol.">
        <title>Evolution of novel wood decay mechanisms in Agaricales revealed by the genome sequences of Fistulina hepatica and Cylindrobasidium torrendii.</title>
        <authorList>
            <person name="Floudas D."/>
            <person name="Held B.W."/>
            <person name="Riley R."/>
            <person name="Nagy L.G."/>
            <person name="Koehler G."/>
            <person name="Ransdell A.S."/>
            <person name="Younus H."/>
            <person name="Chow J."/>
            <person name="Chiniquy J."/>
            <person name="Lipzen A."/>
            <person name="Tritt A."/>
            <person name="Sun H."/>
            <person name="Haridas S."/>
            <person name="LaButti K."/>
            <person name="Ohm R.A."/>
            <person name="Kues U."/>
            <person name="Blanchette R.A."/>
            <person name="Grigoriev I.V."/>
            <person name="Minto R.E."/>
            <person name="Hibbett D.S."/>
        </authorList>
    </citation>
    <scope>NUCLEOTIDE SEQUENCE [LARGE SCALE GENOMIC DNA]</scope>
    <source>
        <strain evidence="4 5">ATCC 64428</strain>
    </source>
</reference>
<feature type="domain" description="START" evidence="3">
    <location>
        <begin position="504"/>
        <end position="630"/>
    </location>
</feature>
<feature type="compositionally biased region" description="Low complexity" evidence="1">
    <location>
        <begin position="1255"/>
        <end position="1267"/>
    </location>
</feature>
<dbReference type="InterPro" id="IPR051213">
    <property type="entry name" value="START_lipid_transfer"/>
</dbReference>